<name>A0A4V4H844_MUSBA</name>
<proteinExistence type="predicted"/>
<dbReference type="Proteomes" id="UP000317650">
    <property type="component" value="Chromosome 5"/>
</dbReference>
<feature type="compositionally biased region" description="Basic and acidic residues" evidence="1">
    <location>
        <begin position="75"/>
        <end position="87"/>
    </location>
</feature>
<organism evidence="3 4">
    <name type="scientific">Musa balbisiana</name>
    <name type="common">Banana</name>
    <dbReference type="NCBI Taxonomy" id="52838"/>
    <lineage>
        <taxon>Eukaryota</taxon>
        <taxon>Viridiplantae</taxon>
        <taxon>Streptophyta</taxon>
        <taxon>Embryophyta</taxon>
        <taxon>Tracheophyta</taxon>
        <taxon>Spermatophyta</taxon>
        <taxon>Magnoliopsida</taxon>
        <taxon>Liliopsida</taxon>
        <taxon>Zingiberales</taxon>
        <taxon>Musaceae</taxon>
        <taxon>Musa</taxon>
    </lineage>
</organism>
<accession>A0A4V4H844</accession>
<dbReference type="AlphaFoldDB" id="A0A4V4H844"/>
<protein>
    <submittedName>
        <fullName evidence="3">Uncharacterized protein</fullName>
    </submittedName>
</protein>
<evidence type="ECO:0000313" key="3">
    <source>
        <dbReference type="EMBL" id="THU66325.1"/>
    </source>
</evidence>
<evidence type="ECO:0000313" key="4">
    <source>
        <dbReference type="Proteomes" id="UP000317650"/>
    </source>
</evidence>
<feature type="chain" id="PRO_5020521565" evidence="2">
    <location>
        <begin position="21"/>
        <end position="98"/>
    </location>
</feature>
<feature type="signal peptide" evidence="2">
    <location>
        <begin position="1"/>
        <end position="20"/>
    </location>
</feature>
<gene>
    <name evidence="3" type="ORF">C4D60_Mb05t12970</name>
</gene>
<keyword evidence="4" id="KW-1185">Reference proteome</keyword>
<dbReference type="EMBL" id="PYDT01000003">
    <property type="protein sequence ID" value="THU66325.1"/>
    <property type="molecule type" value="Genomic_DNA"/>
</dbReference>
<comment type="caution">
    <text evidence="3">The sequence shown here is derived from an EMBL/GenBank/DDBJ whole genome shotgun (WGS) entry which is preliminary data.</text>
</comment>
<evidence type="ECO:0000256" key="1">
    <source>
        <dbReference type="SAM" id="MobiDB-lite"/>
    </source>
</evidence>
<reference evidence="3 4" key="1">
    <citation type="journal article" date="2019" name="Nat. Plants">
        <title>Genome sequencing of Musa balbisiana reveals subgenome evolution and function divergence in polyploid bananas.</title>
        <authorList>
            <person name="Yao X."/>
        </authorList>
    </citation>
    <scope>NUCLEOTIDE SEQUENCE [LARGE SCALE GENOMIC DNA]</scope>
    <source>
        <strain evidence="4">cv. DH-PKW</strain>
        <tissue evidence="3">Leaves</tissue>
    </source>
</reference>
<keyword evidence="2" id="KW-0732">Signal</keyword>
<feature type="region of interest" description="Disordered" evidence="1">
    <location>
        <begin position="71"/>
        <end position="98"/>
    </location>
</feature>
<sequence>MKKRWALTALATCLILVADGICSHGFAGDVERKPGHGAEAGKRPAGESAVSVANVGLHRCRSKKIDLCGYVGRPKQNDSRVDDDKRAVPTGPNPLHNS</sequence>
<evidence type="ECO:0000256" key="2">
    <source>
        <dbReference type="SAM" id="SignalP"/>
    </source>
</evidence>